<evidence type="ECO:0000313" key="2">
    <source>
        <dbReference type="Proteomes" id="UP001419268"/>
    </source>
</evidence>
<proteinExistence type="predicted"/>
<dbReference type="EMBL" id="JBBNAG010000009">
    <property type="protein sequence ID" value="KAK9104874.1"/>
    <property type="molecule type" value="Genomic_DNA"/>
</dbReference>
<comment type="caution">
    <text evidence="1">The sequence shown here is derived from an EMBL/GenBank/DDBJ whole genome shotgun (WGS) entry which is preliminary data.</text>
</comment>
<accession>A0AAP0FEK4</accession>
<gene>
    <name evidence="1" type="ORF">Scep_021718</name>
</gene>
<dbReference type="Proteomes" id="UP001419268">
    <property type="component" value="Unassembled WGS sequence"/>
</dbReference>
<name>A0AAP0FEK4_9MAGN</name>
<keyword evidence="2" id="KW-1185">Reference proteome</keyword>
<organism evidence="1 2">
    <name type="scientific">Stephania cephalantha</name>
    <dbReference type="NCBI Taxonomy" id="152367"/>
    <lineage>
        <taxon>Eukaryota</taxon>
        <taxon>Viridiplantae</taxon>
        <taxon>Streptophyta</taxon>
        <taxon>Embryophyta</taxon>
        <taxon>Tracheophyta</taxon>
        <taxon>Spermatophyta</taxon>
        <taxon>Magnoliopsida</taxon>
        <taxon>Ranunculales</taxon>
        <taxon>Menispermaceae</taxon>
        <taxon>Menispermoideae</taxon>
        <taxon>Cissampelideae</taxon>
        <taxon>Stephania</taxon>
    </lineage>
</organism>
<sequence>MKNYISEVIVQLSSNEASFRRERLYVNKLKVILVQVFALRFGEFYDMQYVKMFTVFMVQLQALECLVRLASVRRSLFANDVQRSKFMAHLMTGTKEILQAAKVTWLESDIFTAWSWFSYAFDGFDLDI</sequence>
<protein>
    <submittedName>
        <fullName evidence="1">Uncharacterized protein</fullName>
    </submittedName>
</protein>
<dbReference type="AlphaFoldDB" id="A0AAP0FEK4"/>
<evidence type="ECO:0000313" key="1">
    <source>
        <dbReference type="EMBL" id="KAK9104874.1"/>
    </source>
</evidence>
<reference evidence="1 2" key="1">
    <citation type="submission" date="2024-01" db="EMBL/GenBank/DDBJ databases">
        <title>Genome assemblies of Stephania.</title>
        <authorList>
            <person name="Yang L."/>
        </authorList>
    </citation>
    <scope>NUCLEOTIDE SEQUENCE [LARGE SCALE GENOMIC DNA]</scope>
    <source>
        <strain evidence="1">JXDWG</strain>
        <tissue evidence="1">Leaf</tissue>
    </source>
</reference>